<evidence type="ECO:0000313" key="4">
    <source>
        <dbReference type="Proteomes" id="UP000197277"/>
    </source>
</evidence>
<keyword evidence="4" id="KW-1185">Reference proteome</keyword>
<dbReference type="InterPro" id="IPR019665">
    <property type="entry name" value="OxRdtase/DH_put_Rossmann_dom"/>
</dbReference>
<name>A0A246FHW2_9BACT</name>
<dbReference type="InterPro" id="IPR008927">
    <property type="entry name" value="6-PGluconate_DH-like_C_sf"/>
</dbReference>
<dbReference type="SUPFAM" id="SSF51735">
    <property type="entry name" value="NAD(P)-binding Rossmann-fold domains"/>
    <property type="match status" value="1"/>
</dbReference>
<dbReference type="Gene3D" id="3.40.50.720">
    <property type="entry name" value="NAD(P)-binding Rossmann-like Domain"/>
    <property type="match status" value="1"/>
</dbReference>
<dbReference type="OrthoDB" id="9810755at2"/>
<dbReference type="AlphaFoldDB" id="A0A246FHW2"/>
<comment type="caution">
    <text evidence="3">The sequence shown here is derived from an EMBL/GenBank/DDBJ whole genome shotgun (WGS) entry which is preliminary data.</text>
</comment>
<dbReference type="Proteomes" id="UP000197277">
    <property type="component" value="Unassembled WGS sequence"/>
</dbReference>
<dbReference type="RefSeq" id="WP_088465432.1">
    <property type="nucleotide sequence ID" value="NZ_NIRR01000032.1"/>
</dbReference>
<protein>
    <submittedName>
        <fullName evidence="3">Glycerol-3-phosphate dehydrogenase</fullName>
    </submittedName>
</protein>
<dbReference type="PANTHER" id="PTHR40459:SF1">
    <property type="entry name" value="CONSERVED HYPOTHETICAL ALANINE AND LEUCINE RICH PROTEIN"/>
    <property type="match status" value="1"/>
</dbReference>
<dbReference type="InterPro" id="IPR037108">
    <property type="entry name" value="TM1727-like_C_sf"/>
</dbReference>
<dbReference type="PANTHER" id="PTHR40459">
    <property type="entry name" value="CONSERVED HYPOTHETICAL ALANINE AND LEUCINE RICH PROTEIN"/>
    <property type="match status" value="1"/>
</dbReference>
<accession>A0A246FHW2</accession>
<feature type="domain" description="Putative oxidoreductase/dehydrogenase Rossmann-like" evidence="1">
    <location>
        <begin position="11"/>
        <end position="114"/>
    </location>
</feature>
<dbReference type="SUPFAM" id="SSF48179">
    <property type="entry name" value="6-phosphogluconate dehydrogenase C-terminal domain-like"/>
    <property type="match status" value="1"/>
</dbReference>
<evidence type="ECO:0000313" key="3">
    <source>
        <dbReference type="EMBL" id="OWP62116.1"/>
    </source>
</evidence>
<dbReference type="InterPro" id="IPR036291">
    <property type="entry name" value="NAD(P)-bd_dom_sf"/>
</dbReference>
<reference evidence="3 4" key="1">
    <citation type="submission" date="2017-06" db="EMBL/GenBank/DDBJ databases">
        <title>Hymenobacter amundsenii sp. nov. isolated from regoliths in Antarctica.</title>
        <authorList>
            <person name="Sedlacek I."/>
            <person name="Kralova S."/>
            <person name="Pantucek R."/>
            <person name="Svec P."/>
            <person name="Holochova P."/>
            <person name="Stankova E."/>
            <person name="Vrbovska V."/>
            <person name="Busse H.-J."/>
        </authorList>
    </citation>
    <scope>NUCLEOTIDE SEQUENCE [LARGE SCALE GENOMIC DNA]</scope>
    <source>
        <strain evidence="3 4">CCM 8682</strain>
    </source>
</reference>
<gene>
    <name evidence="3" type="ORF">CDA63_15820</name>
</gene>
<dbReference type="Pfam" id="PF10728">
    <property type="entry name" value="DUF2520"/>
    <property type="match status" value="1"/>
</dbReference>
<organism evidence="3 4">
    <name type="scientific">Hymenobacter amundsenii</name>
    <dbReference type="NCBI Taxonomy" id="2006685"/>
    <lineage>
        <taxon>Bacteria</taxon>
        <taxon>Pseudomonadati</taxon>
        <taxon>Bacteroidota</taxon>
        <taxon>Cytophagia</taxon>
        <taxon>Cytophagales</taxon>
        <taxon>Hymenobacteraceae</taxon>
        <taxon>Hymenobacter</taxon>
    </lineage>
</organism>
<dbReference type="Gene3D" id="1.10.1040.20">
    <property type="entry name" value="ProC-like, C-terminal domain"/>
    <property type="match status" value="1"/>
</dbReference>
<dbReference type="EMBL" id="NIRR01000032">
    <property type="protein sequence ID" value="OWP62116.1"/>
    <property type="molecule type" value="Genomic_DNA"/>
</dbReference>
<dbReference type="InterPro" id="IPR018931">
    <property type="entry name" value="DUF2520"/>
</dbReference>
<proteinExistence type="predicted"/>
<evidence type="ECO:0000259" key="1">
    <source>
        <dbReference type="Pfam" id="PF10727"/>
    </source>
</evidence>
<feature type="domain" description="DUF2520" evidence="2">
    <location>
        <begin position="137"/>
        <end position="261"/>
    </location>
</feature>
<sequence>MQNIEPLVRPRIVLLGAGRVAAHLGPALAAAGHPPVAIWSRTAASGVALAARLPAGTAIAPNLHELPPAEVYLLALPDAVVPEVLAAARFAAGALVAHTAGALPLSVFTPYSNQIRGGVFYPLQTFGPGRVIDWATVPLCLEAADAAGLVTLHALAAALSSDVREVSSAQRLQLHVAAVWASNFPNHLLGIGRELLEQAGLPWELLHPLIRETVDKALNQPPFGAQTGPAVRHDAATLTRHDAALATHPRWQMLYRELTASIQATARHELGAGTAAVAGAANNQPDPQL</sequence>
<dbReference type="Pfam" id="PF10727">
    <property type="entry name" value="Rossmann-like"/>
    <property type="match status" value="1"/>
</dbReference>
<evidence type="ECO:0000259" key="2">
    <source>
        <dbReference type="Pfam" id="PF10728"/>
    </source>
</evidence>